<reference evidence="1 2" key="1">
    <citation type="submission" date="2015-09" db="EMBL/GenBank/DDBJ databases">
        <authorList>
            <consortium name="Pathogen Informatics"/>
        </authorList>
    </citation>
    <scope>NUCLEOTIDE SEQUENCE [LARGE SCALE GENOMIC DNA]</scope>
    <source>
        <strain evidence="1 2">2789STDY5834835</strain>
    </source>
</reference>
<dbReference type="AlphaFoldDB" id="A0A174HRJ1"/>
<dbReference type="Proteomes" id="UP000095679">
    <property type="component" value="Unassembled WGS sequence"/>
</dbReference>
<name>A0A174HRJ1_9FIRM</name>
<gene>
    <name evidence="1" type="ORF">ERS852450_02399</name>
</gene>
<evidence type="ECO:0000313" key="2">
    <source>
        <dbReference type="Proteomes" id="UP000095679"/>
    </source>
</evidence>
<evidence type="ECO:0000313" key="1">
    <source>
        <dbReference type="EMBL" id="CUO77524.1"/>
    </source>
</evidence>
<proteinExistence type="predicted"/>
<organism evidence="1 2">
    <name type="scientific">Anaerobutyricum hallii</name>
    <dbReference type="NCBI Taxonomy" id="39488"/>
    <lineage>
        <taxon>Bacteria</taxon>
        <taxon>Bacillati</taxon>
        <taxon>Bacillota</taxon>
        <taxon>Clostridia</taxon>
        <taxon>Lachnospirales</taxon>
        <taxon>Lachnospiraceae</taxon>
        <taxon>Anaerobutyricum</taxon>
    </lineage>
</organism>
<dbReference type="EMBL" id="CYZL01000024">
    <property type="protein sequence ID" value="CUO77524.1"/>
    <property type="molecule type" value="Genomic_DNA"/>
</dbReference>
<accession>A0A174HRJ1</accession>
<protein>
    <submittedName>
        <fullName evidence="1">Uncharacterized protein</fullName>
    </submittedName>
</protein>
<sequence length="35" mass="4388">MKYEKFIHIENINDFSKKEELYKMHEIIKKNSVPY</sequence>